<reference evidence="8" key="2">
    <citation type="submission" date="2020-10" db="UniProtKB">
        <authorList>
            <consortium name="WormBaseParasite"/>
        </authorList>
    </citation>
    <scope>IDENTIFICATION</scope>
</reference>
<dbReference type="GO" id="GO:0005634">
    <property type="term" value="C:nucleus"/>
    <property type="evidence" value="ECO:0007669"/>
    <property type="project" value="TreeGrafter"/>
</dbReference>
<keyword evidence="4" id="KW-0067">ATP-binding</keyword>
<dbReference type="InterPro" id="IPR011009">
    <property type="entry name" value="Kinase-like_dom_sf"/>
</dbReference>
<proteinExistence type="inferred from homology"/>
<protein>
    <submittedName>
        <fullName evidence="8">Protein kinase domain-containing protein</fullName>
    </submittedName>
</protein>
<dbReference type="GO" id="GO:0004672">
    <property type="term" value="F:protein kinase activity"/>
    <property type="evidence" value="ECO:0007669"/>
    <property type="project" value="InterPro"/>
</dbReference>
<keyword evidence="3" id="KW-0418">Kinase</keyword>
<dbReference type="AlphaFoldDB" id="A0A7E4W6N2"/>
<sequence>MASANNIYTSFFKTTAINSLFSAIEFLHLEGLMHRDIKPSNIFIKNSRSNFNDILLGDFGLARPVQQLALPTNPSDDVDVLASTNLSSSVGTFLYSAPELSSNHYDRKVDIYSAGIVVYDLVNKVKTRNDRRVMLNELRDSEAPSAEFYEKFPRLAPMIKSMLRSAKERPTIFELLECRITVG</sequence>
<dbReference type="PROSITE" id="PS00108">
    <property type="entry name" value="PROTEIN_KINASE_ST"/>
    <property type="match status" value="1"/>
</dbReference>
<keyword evidence="1" id="KW-0808">Transferase</keyword>
<dbReference type="PROSITE" id="PS50011">
    <property type="entry name" value="PROTEIN_KINASE_DOM"/>
    <property type="match status" value="1"/>
</dbReference>
<evidence type="ECO:0000313" key="7">
    <source>
        <dbReference type="Proteomes" id="UP000492821"/>
    </source>
</evidence>
<evidence type="ECO:0000256" key="2">
    <source>
        <dbReference type="ARBA" id="ARBA00022741"/>
    </source>
</evidence>
<name>A0A7E4W6N2_PANRE</name>
<evidence type="ECO:0000313" key="8">
    <source>
        <dbReference type="WBParaSite" id="Pan_g7552.t1"/>
    </source>
</evidence>
<dbReference type="SUPFAM" id="SSF56112">
    <property type="entry name" value="Protein kinase-like (PK-like)"/>
    <property type="match status" value="1"/>
</dbReference>
<evidence type="ECO:0000256" key="5">
    <source>
        <dbReference type="ARBA" id="ARBA00037982"/>
    </source>
</evidence>
<dbReference type="WBParaSite" id="Pan_g7552.t1">
    <property type="protein sequence ID" value="Pan_g7552.t1"/>
    <property type="gene ID" value="Pan_g7552"/>
</dbReference>
<evidence type="ECO:0000256" key="3">
    <source>
        <dbReference type="ARBA" id="ARBA00022777"/>
    </source>
</evidence>
<evidence type="ECO:0000259" key="6">
    <source>
        <dbReference type="PROSITE" id="PS50011"/>
    </source>
</evidence>
<organism evidence="7 8">
    <name type="scientific">Panagrellus redivivus</name>
    <name type="common">Microworm</name>
    <dbReference type="NCBI Taxonomy" id="6233"/>
    <lineage>
        <taxon>Eukaryota</taxon>
        <taxon>Metazoa</taxon>
        <taxon>Ecdysozoa</taxon>
        <taxon>Nematoda</taxon>
        <taxon>Chromadorea</taxon>
        <taxon>Rhabditida</taxon>
        <taxon>Tylenchina</taxon>
        <taxon>Panagrolaimomorpha</taxon>
        <taxon>Panagrolaimoidea</taxon>
        <taxon>Panagrolaimidae</taxon>
        <taxon>Panagrellus</taxon>
    </lineage>
</organism>
<dbReference type="InterPro" id="IPR050339">
    <property type="entry name" value="CC_SR_Kinase"/>
</dbReference>
<dbReference type="InterPro" id="IPR008271">
    <property type="entry name" value="Ser/Thr_kinase_AS"/>
</dbReference>
<keyword evidence="2" id="KW-0547">Nucleotide-binding</keyword>
<feature type="domain" description="Protein kinase" evidence="6">
    <location>
        <begin position="1"/>
        <end position="182"/>
    </location>
</feature>
<comment type="similarity">
    <text evidence="5">Belongs to the protein kinase superfamily. Ser/Thr protein kinase family. GCN2 subfamily.</text>
</comment>
<dbReference type="Gene3D" id="1.10.510.10">
    <property type="entry name" value="Transferase(Phosphotransferase) domain 1"/>
    <property type="match status" value="1"/>
</dbReference>
<dbReference type="GO" id="GO:0005737">
    <property type="term" value="C:cytoplasm"/>
    <property type="evidence" value="ECO:0007669"/>
    <property type="project" value="TreeGrafter"/>
</dbReference>
<dbReference type="Pfam" id="PF00069">
    <property type="entry name" value="Pkinase"/>
    <property type="match status" value="1"/>
</dbReference>
<dbReference type="PANTHER" id="PTHR11042">
    <property type="entry name" value="EUKARYOTIC TRANSLATION INITIATION FACTOR 2-ALPHA KINASE EIF2-ALPHA KINASE -RELATED"/>
    <property type="match status" value="1"/>
</dbReference>
<dbReference type="GO" id="GO:0005524">
    <property type="term" value="F:ATP binding"/>
    <property type="evidence" value="ECO:0007669"/>
    <property type="project" value="UniProtKB-KW"/>
</dbReference>
<accession>A0A7E4W6N2</accession>
<dbReference type="SMART" id="SM00220">
    <property type="entry name" value="S_TKc"/>
    <property type="match status" value="1"/>
</dbReference>
<dbReference type="Proteomes" id="UP000492821">
    <property type="component" value="Unassembled WGS sequence"/>
</dbReference>
<keyword evidence="7" id="KW-1185">Reference proteome</keyword>
<evidence type="ECO:0000256" key="4">
    <source>
        <dbReference type="ARBA" id="ARBA00022840"/>
    </source>
</evidence>
<dbReference type="InterPro" id="IPR000719">
    <property type="entry name" value="Prot_kinase_dom"/>
</dbReference>
<reference evidence="7" key="1">
    <citation type="journal article" date="2013" name="Genetics">
        <title>The draft genome and transcriptome of Panagrellus redivivus are shaped by the harsh demands of a free-living lifestyle.</title>
        <authorList>
            <person name="Srinivasan J."/>
            <person name="Dillman A.R."/>
            <person name="Macchietto M.G."/>
            <person name="Heikkinen L."/>
            <person name="Lakso M."/>
            <person name="Fracchia K.M."/>
            <person name="Antoshechkin I."/>
            <person name="Mortazavi A."/>
            <person name="Wong G."/>
            <person name="Sternberg P.W."/>
        </authorList>
    </citation>
    <scope>NUCLEOTIDE SEQUENCE [LARGE SCALE GENOMIC DNA]</scope>
    <source>
        <strain evidence="7">MT8872</strain>
    </source>
</reference>
<evidence type="ECO:0000256" key="1">
    <source>
        <dbReference type="ARBA" id="ARBA00022679"/>
    </source>
</evidence>